<dbReference type="EMBL" id="JBIPKE010000013">
    <property type="protein sequence ID" value="MFH6982952.1"/>
    <property type="molecule type" value="Genomic_DNA"/>
</dbReference>
<dbReference type="RefSeq" id="WP_395416564.1">
    <property type="nucleotide sequence ID" value="NZ_JBIPKE010000013.1"/>
</dbReference>
<keyword evidence="3" id="KW-1185">Reference proteome</keyword>
<evidence type="ECO:0000256" key="1">
    <source>
        <dbReference type="SAM" id="MobiDB-lite"/>
    </source>
</evidence>
<sequence length="308" mass="34394">MNPTPHQIDSYLRNELSSSELSAFEAEMSNNPELMDQVRFEQTVVEGISQYRKAELKARLDAIEIGSGWMGIGQLGSSALVKSVGGVLVASLVGVSAYFVFTAEENITSPEIIESIEITSPKQSESYQFEFPELSDQKVSSVVSESSPNVAEKSSATSDEKVEALPTVQKSVASVDEETEFVPVVDLPDLGELSEEKGLKIEDANLPEMNEMDVVSSKGESPISVETIQRNSESIKYKYFDGKLFLYGDFKSTPYEIIEINRPTERKLYLFYDQEYYSIIVSDKVQELSPITNHQLLQELEIVRNNKL</sequence>
<protein>
    <recommendedName>
        <fullName evidence="4">Zinc-finger domain-containing protein</fullName>
    </recommendedName>
</protein>
<comment type="caution">
    <text evidence="2">The sequence shown here is derived from an EMBL/GenBank/DDBJ whole genome shotgun (WGS) entry which is preliminary data.</text>
</comment>
<name>A0ABW7N5U0_9BACT</name>
<feature type="region of interest" description="Disordered" evidence="1">
    <location>
        <begin position="142"/>
        <end position="162"/>
    </location>
</feature>
<evidence type="ECO:0008006" key="4">
    <source>
        <dbReference type="Google" id="ProtNLM"/>
    </source>
</evidence>
<evidence type="ECO:0000313" key="3">
    <source>
        <dbReference type="Proteomes" id="UP001610063"/>
    </source>
</evidence>
<dbReference type="Proteomes" id="UP001610063">
    <property type="component" value="Unassembled WGS sequence"/>
</dbReference>
<feature type="compositionally biased region" description="Polar residues" evidence="1">
    <location>
        <begin position="148"/>
        <end position="157"/>
    </location>
</feature>
<gene>
    <name evidence="2" type="ORF">ACHKAR_05860</name>
</gene>
<proteinExistence type="predicted"/>
<reference evidence="2 3" key="1">
    <citation type="journal article" date="2013" name="Int. J. Syst. Evol. Microbiol.">
        <title>Marinoscillum luteum sp. nov., isolated from marine sediment.</title>
        <authorList>
            <person name="Cha I.T."/>
            <person name="Park S.J."/>
            <person name="Kim S.J."/>
            <person name="Kim J.G."/>
            <person name="Jung M.Y."/>
            <person name="Shin K.S."/>
            <person name="Kwon K.K."/>
            <person name="Yang S.H."/>
            <person name="Seo Y.S."/>
            <person name="Rhee S.K."/>
        </authorList>
    </citation>
    <scope>NUCLEOTIDE SEQUENCE [LARGE SCALE GENOMIC DNA]</scope>
    <source>
        <strain evidence="2 3">KCTC 23939</strain>
    </source>
</reference>
<evidence type="ECO:0000313" key="2">
    <source>
        <dbReference type="EMBL" id="MFH6982952.1"/>
    </source>
</evidence>
<organism evidence="2 3">
    <name type="scientific">Marinoscillum luteum</name>
    <dbReference type="NCBI Taxonomy" id="861051"/>
    <lineage>
        <taxon>Bacteria</taxon>
        <taxon>Pseudomonadati</taxon>
        <taxon>Bacteroidota</taxon>
        <taxon>Cytophagia</taxon>
        <taxon>Cytophagales</taxon>
        <taxon>Reichenbachiellaceae</taxon>
        <taxon>Marinoscillum</taxon>
    </lineage>
</organism>
<accession>A0ABW7N5U0</accession>